<dbReference type="SUPFAM" id="SSF51905">
    <property type="entry name" value="FAD/NAD(P)-binding domain"/>
    <property type="match status" value="1"/>
</dbReference>
<dbReference type="PANTHER" id="PTHR11552">
    <property type="entry name" value="GLUCOSE-METHANOL-CHOLINE GMC OXIDOREDUCTASE"/>
    <property type="match status" value="1"/>
</dbReference>
<dbReference type="Gene3D" id="3.50.50.60">
    <property type="entry name" value="FAD/NAD(P)-binding domain"/>
    <property type="match status" value="1"/>
</dbReference>
<organism evidence="3 4">
    <name type="scientific">Phyllotreta striolata</name>
    <name type="common">Striped flea beetle</name>
    <name type="synonym">Crioceris striolata</name>
    <dbReference type="NCBI Taxonomy" id="444603"/>
    <lineage>
        <taxon>Eukaryota</taxon>
        <taxon>Metazoa</taxon>
        <taxon>Ecdysozoa</taxon>
        <taxon>Arthropoda</taxon>
        <taxon>Hexapoda</taxon>
        <taxon>Insecta</taxon>
        <taxon>Pterygota</taxon>
        <taxon>Neoptera</taxon>
        <taxon>Endopterygota</taxon>
        <taxon>Coleoptera</taxon>
        <taxon>Polyphaga</taxon>
        <taxon>Cucujiformia</taxon>
        <taxon>Chrysomeloidea</taxon>
        <taxon>Chrysomelidae</taxon>
        <taxon>Galerucinae</taxon>
        <taxon>Alticini</taxon>
        <taxon>Phyllotreta</taxon>
    </lineage>
</organism>
<dbReference type="AlphaFoldDB" id="A0A9N9TXD9"/>
<feature type="domain" description="Glucose-methanol-choline oxidoreductase C-terminal" evidence="2">
    <location>
        <begin position="94"/>
        <end position="235"/>
    </location>
</feature>
<dbReference type="GO" id="GO:0016614">
    <property type="term" value="F:oxidoreductase activity, acting on CH-OH group of donors"/>
    <property type="evidence" value="ECO:0007669"/>
    <property type="project" value="InterPro"/>
</dbReference>
<dbReference type="OrthoDB" id="269227at2759"/>
<proteinExistence type="inferred from homology"/>
<dbReference type="InterPro" id="IPR012132">
    <property type="entry name" value="GMC_OxRdtase"/>
</dbReference>
<feature type="non-terminal residue" evidence="3">
    <location>
        <position position="1"/>
    </location>
</feature>
<dbReference type="PANTHER" id="PTHR11552:SF208">
    <property type="entry name" value="RE36204P-RELATED"/>
    <property type="match status" value="1"/>
</dbReference>
<evidence type="ECO:0000313" key="4">
    <source>
        <dbReference type="Proteomes" id="UP001153712"/>
    </source>
</evidence>
<dbReference type="GO" id="GO:0050660">
    <property type="term" value="F:flavin adenine dinucleotide binding"/>
    <property type="evidence" value="ECO:0007669"/>
    <property type="project" value="InterPro"/>
</dbReference>
<gene>
    <name evidence="3" type="ORF">PHYEVI_LOCUS10915</name>
</gene>
<comment type="similarity">
    <text evidence="1">Belongs to the GMC oxidoreductase family.</text>
</comment>
<evidence type="ECO:0000313" key="3">
    <source>
        <dbReference type="EMBL" id="CAG9864664.1"/>
    </source>
</evidence>
<sequence length="248" mass="27254">ILDPANILGFPLGNGIFTSPGGVEAVTYVKVNVSDDPDPLYPDIELLMVGGYMGSDFGLVFRKMFNIPASLFNALYLPLIGKNVYQVTPVLLHPKSFGSIQINSSSPFDPPLFYANYFSDPRDIKIFIAGIREFQRINKAPSLQRVGATLVSTPIPGCEHETFDSDAYWECALRTIIGSYYHQTATCKMGPPGDAEAVVDHELRVYGIKKLRVVDTSVIPLPPSSHNMAPAYVIGEKAADLIKETWKL</sequence>
<protein>
    <recommendedName>
        <fullName evidence="2">Glucose-methanol-choline oxidoreductase C-terminal domain-containing protein</fullName>
    </recommendedName>
</protein>
<evidence type="ECO:0000256" key="1">
    <source>
        <dbReference type="ARBA" id="ARBA00010790"/>
    </source>
</evidence>
<dbReference type="Proteomes" id="UP001153712">
    <property type="component" value="Chromosome 8"/>
</dbReference>
<dbReference type="EMBL" id="OU900101">
    <property type="protein sequence ID" value="CAG9864664.1"/>
    <property type="molecule type" value="Genomic_DNA"/>
</dbReference>
<accession>A0A9N9TXD9</accession>
<dbReference type="Gene3D" id="3.30.560.10">
    <property type="entry name" value="Glucose Oxidase, domain 3"/>
    <property type="match status" value="1"/>
</dbReference>
<dbReference type="SUPFAM" id="SSF54373">
    <property type="entry name" value="FAD-linked reductases, C-terminal domain"/>
    <property type="match status" value="1"/>
</dbReference>
<reference evidence="3" key="1">
    <citation type="submission" date="2022-01" db="EMBL/GenBank/DDBJ databases">
        <authorList>
            <person name="King R."/>
        </authorList>
    </citation>
    <scope>NUCLEOTIDE SEQUENCE</scope>
</reference>
<evidence type="ECO:0000259" key="2">
    <source>
        <dbReference type="Pfam" id="PF05199"/>
    </source>
</evidence>
<dbReference type="InterPro" id="IPR007867">
    <property type="entry name" value="GMC_OxRtase_C"/>
</dbReference>
<name>A0A9N9TXD9_PHYSR</name>
<dbReference type="Pfam" id="PF05199">
    <property type="entry name" value="GMC_oxred_C"/>
    <property type="match status" value="1"/>
</dbReference>
<dbReference type="InterPro" id="IPR036188">
    <property type="entry name" value="FAD/NAD-bd_sf"/>
</dbReference>
<keyword evidence="4" id="KW-1185">Reference proteome</keyword>